<proteinExistence type="predicted"/>
<protein>
    <submittedName>
        <fullName evidence="1">Uncharacterized protein</fullName>
    </submittedName>
</protein>
<sequence length="591" mass="64833">MVPSTSANIGQTRTTSLERTGPLLPDDVLLNICAHITPDNIYALSQGSRHFYNIFFPIYLAKNGVNNISGDVRLSRKKLVVLSVLKTSLMIPTIERLSCEFDYPTERLAERLDDLKGTLLRIGNLPELIVGFSVESPWCNLQQQHSEYSHEYRVKLRKSLQEVMEVAFRTVDTVHVKKGKLMTMLLEDAGSPQLKAFLGSVQLVKTMNNGGKLKSRLSLRSLLPKTKAKKSKGSPSSSSQVQQVSGPSTKTTNTTIFLLHSPIFFGHTVHTWTCDLLSRSTLTHLSIQDINVPPPVFWPTFLPKVTIPTLSRLTVIYDLIPAPALSEFLNRHPSVHYLHIDTSPSGKQKPPPPDKPEKLVFDHVKMLIASPAHLDVLLDSSRSSIPNLEEIGVHIKVEHGCYVAFKLLGELNLVSALNSEPNPASDPNANGNPGAEGANPAPYTGPDTGTDKTPKSAAKPGCIGKPNIDALSITLQLRAESHLMATSWLGFLPSASSSSSPNPTSPASSSSASDANLNIVLARINKIDMDWWQFISPTADIPVIVDWLAIFPSLKVLEFTAVKKVESKPDAWQEVLEAVRKTKPDLEIKEN</sequence>
<accession>A0ACD3AVQ6</accession>
<gene>
    <name evidence="1" type="ORF">BDN72DRAFT_840122</name>
</gene>
<reference evidence="1 2" key="1">
    <citation type="journal article" date="2019" name="Nat. Ecol. Evol.">
        <title>Megaphylogeny resolves global patterns of mushroom evolution.</title>
        <authorList>
            <person name="Varga T."/>
            <person name="Krizsan K."/>
            <person name="Foldi C."/>
            <person name="Dima B."/>
            <person name="Sanchez-Garcia M."/>
            <person name="Sanchez-Ramirez S."/>
            <person name="Szollosi G.J."/>
            <person name="Szarkandi J.G."/>
            <person name="Papp V."/>
            <person name="Albert L."/>
            <person name="Andreopoulos W."/>
            <person name="Angelini C."/>
            <person name="Antonin V."/>
            <person name="Barry K.W."/>
            <person name="Bougher N.L."/>
            <person name="Buchanan P."/>
            <person name="Buyck B."/>
            <person name="Bense V."/>
            <person name="Catcheside P."/>
            <person name="Chovatia M."/>
            <person name="Cooper J."/>
            <person name="Damon W."/>
            <person name="Desjardin D."/>
            <person name="Finy P."/>
            <person name="Geml J."/>
            <person name="Haridas S."/>
            <person name="Hughes K."/>
            <person name="Justo A."/>
            <person name="Karasinski D."/>
            <person name="Kautmanova I."/>
            <person name="Kiss B."/>
            <person name="Kocsube S."/>
            <person name="Kotiranta H."/>
            <person name="LaButti K.M."/>
            <person name="Lechner B.E."/>
            <person name="Liimatainen K."/>
            <person name="Lipzen A."/>
            <person name="Lukacs Z."/>
            <person name="Mihaltcheva S."/>
            <person name="Morgado L.N."/>
            <person name="Niskanen T."/>
            <person name="Noordeloos M.E."/>
            <person name="Ohm R.A."/>
            <person name="Ortiz-Santana B."/>
            <person name="Ovrebo C."/>
            <person name="Racz N."/>
            <person name="Riley R."/>
            <person name="Savchenko A."/>
            <person name="Shiryaev A."/>
            <person name="Soop K."/>
            <person name="Spirin V."/>
            <person name="Szebenyi C."/>
            <person name="Tomsovsky M."/>
            <person name="Tulloss R.E."/>
            <person name="Uehling J."/>
            <person name="Grigoriev I.V."/>
            <person name="Vagvolgyi C."/>
            <person name="Papp T."/>
            <person name="Martin F.M."/>
            <person name="Miettinen O."/>
            <person name="Hibbett D.S."/>
            <person name="Nagy L.G."/>
        </authorList>
    </citation>
    <scope>NUCLEOTIDE SEQUENCE [LARGE SCALE GENOMIC DNA]</scope>
    <source>
        <strain evidence="1 2">NL-1719</strain>
    </source>
</reference>
<dbReference type="Proteomes" id="UP000308600">
    <property type="component" value="Unassembled WGS sequence"/>
</dbReference>
<evidence type="ECO:0000313" key="2">
    <source>
        <dbReference type="Proteomes" id="UP000308600"/>
    </source>
</evidence>
<dbReference type="EMBL" id="ML208327">
    <property type="protein sequence ID" value="TFK69635.1"/>
    <property type="molecule type" value="Genomic_DNA"/>
</dbReference>
<keyword evidence="2" id="KW-1185">Reference proteome</keyword>
<evidence type="ECO:0000313" key="1">
    <source>
        <dbReference type="EMBL" id="TFK69635.1"/>
    </source>
</evidence>
<organism evidence="1 2">
    <name type="scientific">Pluteus cervinus</name>
    <dbReference type="NCBI Taxonomy" id="181527"/>
    <lineage>
        <taxon>Eukaryota</taxon>
        <taxon>Fungi</taxon>
        <taxon>Dikarya</taxon>
        <taxon>Basidiomycota</taxon>
        <taxon>Agaricomycotina</taxon>
        <taxon>Agaricomycetes</taxon>
        <taxon>Agaricomycetidae</taxon>
        <taxon>Agaricales</taxon>
        <taxon>Pluteineae</taxon>
        <taxon>Pluteaceae</taxon>
        <taxon>Pluteus</taxon>
    </lineage>
</organism>
<name>A0ACD3AVQ6_9AGAR</name>